<dbReference type="InterPro" id="IPR000792">
    <property type="entry name" value="Tscrpt_reg_LuxR_C"/>
</dbReference>
<keyword evidence="1" id="KW-0547">Nucleotide-binding</keyword>
<protein>
    <submittedName>
        <fullName evidence="4">AAA family ATPase</fullName>
    </submittedName>
</protein>
<dbReference type="Pfam" id="PF00196">
    <property type="entry name" value="GerE"/>
    <property type="match status" value="1"/>
</dbReference>
<dbReference type="PANTHER" id="PTHR16305">
    <property type="entry name" value="TESTICULAR SOLUBLE ADENYLYL CYCLASE"/>
    <property type="match status" value="1"/>
</dbReference>
<evidence type="ECO:0000256" key="2">
    <source>
        <dbReference type="ARBA" id="ARBA00022840"/>
    </source>
</evidence>
<dbReference type="SUPFAM" id="SSF48452">
    <property type="entry name" value="TPR-like"/>
    <property type="match status" value="1"/>
</dbReference>
<dbReference type="EMBL" id="JANUGQ010000010">
    <property type="protein sequence ID" value="MCS0636673.1"/>
    <property type="molecule type" value="Genomic_DNA"/>
</dbReference>
<evidence type="ECO:0000256" key="1">
    <source>
        <dbReference type="ARBA" id="ARBA00022741"/>
    </source>
</evidence>
<gene>
    <name evidence="4" type="ORF">NX801_13595</name>
</gene>
<dbReference type="InterPro" id="IPR041664">
    <property type="entry name" value="AAA_16"/>
</dbReference>
<dbReference type="PROSITE" id="PS50043">
    <property type="entry name" value="HTH_LUXR_2"/>
    <property type="match status" value="1"/>
</dbReference>
<evidence type="ECO:0000313" key="4">
    <source>
        <dbReference type="EMBL" id="MCS0636673.1"/>
    </source>
</evidence>
<accession>A0ABT2CGY8</accession>
<organism evidence="4 5">
    <name type="scientific">Streptomyces pyxinae</name>
    <dbReference type="NCBI Taxonomy" id="2970734"/>
    <lineage>
        <taxon>Bacteria</taxon>
        <taxon>Bacillati</taxon>
        <taxon>Actinomycetota</taxon>
        <taxon>Actinomycetes</taxon>
        <taxon>Kitasatosporales</taxon>
        <taxon>Streptomycetaceae</taxon>
        <taxon>Streptomyces</taxon>
    </lineage>
</organism>
<dbReference type="SMART" id="SM00421">
    <property type="entry name" value="HTH_LUXR"/>
    <property type="match status" value="1"/>
</dbReference>
<dbReference type="InterPro" id="IPR027417">
    <property type="entry name" value="P-loop_NTPase"/>
</dbReference>
<dbReference type="PANTHER" id="PTHR16305:SF35">
    <property type="entry name" value="TRANSCRIPTIONAL ACTIVATOR DOMAIN"/>
    <property type="match status" value="1"/>
</dbReference>
<name>A0ABT2CGY8_9ACTN</name>
<dbReference type="InterPro" id="IPR011990">
    <property type="entry name" value="TPR-like_helical_dom_sf"/>
</dbReference>
<dbReference type="SUPFAM" id="SSF46894">
    <property type="entry name" value="C-terminal effector domain of the bipartite response regulators"/>
    <property type="match status" value="1"/>
</dbReference>
<dbReference type="RefSeq" id="WP_258787921.1">
    <property type="nucleotide sequence ID" value="NZ_JANUGQ010000010.1"/>
</dbReference>
<feature type="domain" description="HTH luxR-type" evidence="3">
    <location>
        <begin position="897"/>
        <end position="962"/>
    </location>
</feature>
<reference evidence="4" key="1">
    <citation type="submission" date="2022-08" db="EMBL/GenBank/DDBJ databases">
        <authorList>
            <person name="Somphong A."/>
            <person name="Phongsopitanun W."/>
        </authorList>
    </citation>
    <scope>NUCLEOTIDE SEQUENCE</scope>
    <source>
        <strain evidence="4">LP05-1</strain>
    </source>
</reference>
<evidence type="ECO:0000313" key="5">
    <source>
        <dbReference type="Proteomes" id="UP001431313"/>
    </source>
</evidence>
<dbReference type="Proteomes" id="UP001431313">
    <property type="component" value="Unassembled WGS sequence"/>
</dbReference>
<keyword evidence="5" id="KW-1185">Reference proteome</keyword>
<proteinExistence type="predicted"/>
<evidence type="ECO:0000259" key="3">
    <source>
        <dbReference type="PROSITE" id="PS50043"/>
    </source>
</evidence>
<dbReference type="CDD" id="cd06170">
    <property type="entry name" value="LuxR_C_like"/>
    <property type="match status" value="1"/>
</dbReference>
<dbReference type="PRINTS" id="PR00038">
    <property type="entry name" value="HTHLUXR"/>
</dbReference>
<dbReference type="Gene3D" id="1.10.10.10">
    <property type="entry name" value="Winged helix-like DNA-binding domain superfamily/Winged helix DNA-binding domain"/>
    <property type="match status" value="1"/>
</dbReference>
<dbReference type="PROSITE" id="PS00622">
    <property type="entry name" value="HTH_LUXR_1"/>
    <property type="match status" value="1"/>
</dbReference>
<dbReference type="Pfam" id="PF13191">
    <property type="entry name" value="AAA_16"/>
    <property type="match status" value="1"/>
</dbReference>
<dbReference type="Gene3D" id="3.40.50.300">
    <property type="entry name" value="P-loop containing nucleotide triphosphate hydrolases"/>
    <property type="match status" value="1"/>
</dbReference>
<dbReference type="InterPro" id="IPR036388">
    <property type="entry name" value="WH-like_DNA-bd_sf"/>
</dbReference>
<keyword evidence="2" id="KW-0067">ATP-binding</keyword>
<comment type="caution">
    <text evidence="4">The sequence shown here is derived from an EMBL/GenBank/DDBJ whole genome shotgun (WGS) entry which is preliminary data.</text>
</comment>
<dbReference type="SUPFAM" id="SSF52540">
    <property type="entry name" value="P-loop containing nucleoside triphosphate hydrolases"/>
    <property type="match status" value="1"/>
</dbReference>
<sequence length="970" mass="102228">MGSRIVAGTGSPVLVGRAAELDALVSAAQSPPAVLLLEGEAGVGKTRLIEEFLARPELAGHRVLAGRCQASREPFPYGVVVEALLSAENRLPAAVRHSPLFGVLGRHLPELVPQLPPPPEPAGDSRGEAHRLFRAVRRLLALLGPLVLVAEDLQWADDGSRRLLRYLMSDPPPQTVVLVTYRPEESPGGTPLGRAHRPAPGRTSIRVRLDPLDAGDVRRLAAALLGEPDVSAEFAASLHRCTAGVPLLVAETVDALRDTGEVASADEAAARRLLDAAGVPASSREMAAERLGALSPAARRVTEAAAVLAEPVPAGVLAAVAGLDAARGGRALDLALERAALIETAGFCYGFRHDLAQRAVYGTIPGPRRQEMHRRAVRALLGQRPEPWARLSEHSRRAGDPAGALRFGEAAADRAIDAGDPATAIGLLQALLAAPDLGLATSDVDRLAAKLGAVAANGVSQTEVLGTLEGLLADGRLSPALAAEIRLGLGLLLVRQADGLEAARVEIEVALTGLGHRPDLAARGMAVLALPFIGATPLRTHLPWLDRVEALISATDDPRLRLTLTANNLCSRLHTGDRGAWAVLDDLPADAGTPEERRQLARLYCNAADAGAWTGHHRWARSLLRRGSRLAAGSGSPYVVSTARTTGMHVDWLEGAWNGLEQRATALREEYRDLLPVASELSLVLGLLAAARGAWERAAGYWAATGVHQADNAVTPVAIAAHGGMAGVLLAQDAAGPAAAEADRGLELLRTKGVWAWAGDLIPVAAEAYCRAGRPASAHALLAELDRETSALAAPMARAALAHARGIVMAHEGEPEAAARSFEQARAQYERLPAPYPAALTAERLSHCRLDQGDTEAAGALGVLADAFAALGAPRDAARCRHAFRSTGAVTPSRRGRRGYGDELSPREHDVARLLADGHTNREIGEALFLSVRTVEQHVANVLRKLRVRSRTEVVAIAPRDRPRPVPDEA</sequence>
<dbReference type="InterPro" id="IPR016032">
    <property type="entry name" value="Sig_transdc_resp-reg_C-effctor"/>
</dbReference>